<feature type="non-terminal residue" evidence="2">
    <location>
        <position position="1"/>
    </location>
</feature>
<evidence type="ECO:0008006" key="3">
    <source>
        <dbReference type="Google" id="ProtNLM"/>
    </source>
</evidence>
<sequence>GESKNGDNGIGGNVSDEEEVPDTVFETMGTIVKKREEAESFSSGHFKKSEMPRSGRSILNVLEEMVKVGHVMGYKMDGCMN</sequence>
<name>A0A699WL51_TANCI</name>
<reference evidence="2" key="1">
    <citation type="journal article" date="2019" name="Sci. Rep.">
        <title>Draft genome of Tanacetum cinerariifolium, the natural source of mosquito coil.</title>
        <authorList>
            <person name="Yamashiro T."/>
            <person name="Shiraishi A."/>
            <person name="Satake H."/>
            <person name="Nakayama K."/>
        </authorList>
    </citation>
    <scope>NUCLEOTIDE SEQUENCE</scope>
</reference>
<feature type="non-terminal residue" evidence="2">
    <location>
        <position position="81"/>
    </location>
</feature>
<accession>A0A699WL51</accession>
<dbReference type="EMBL" id="BKCJ011702321">
    <property type="protein sequence ID" value="GFD47569.1"/>
    <property type="molecule type" value="Genomic_DNA"/>
</dbReference>
<evidence type="ECO:0000256" key="1">
    <source>
        <dbReference type="SAM" id="MobiDB-lite"/>
    </source>
</evidence>
<proteinExistence type="predicted"/>
<evidence type="ECO:0000313" key="2">
    <source>
        <dbReference type="EMBL" id="GFD47569.1"/>
    </source>
</evidence>
<dbReference type="AlphaFoldDB" id="A0A699WL51"/>
<gene>
    <name evidence="2" type="ORF">Tci_919538</name>
</gene>
<organism evidence="2">
    <name type="scientific">Tanacetum cinerariifolium</name>
    <name type="common">Dalmatian daisy</name>
    <name type="synonym">Chrysanthemum cinerariifolium</name>
    <dbReference type="NCBI Taxonomy" id="118510"/>
    <lineage>
        <taxon>Eukaryota</taxon>
        <taxon>Viridiplantae</taxon>
        <taxon>Streptophyta</taxon>
        <taxon>Embryophyta</taxon>
        <taxon>Tracheophyta</taxon>
        <taxon>Spermatophyta</taxon>
        <taxon>Magnoliopsida</taxon>
        <taxon>eudicotyledons</taxon>
        <taxon>Gunneridae</taxon>
        <taxon>Pentapetalae</taxon>
        <taxon>asterids</taxon>
        <taxon>campanulids</taxon>
        <taxon>Asterales</taxon>
        <taxon>Asteraceae</taxon>
        <taxon>Asteroideae</taxon>
        <taxon>Anthemideae</taxon>
        <taxon>Anthemidinae</taxon>
        <taxon>Tanacetum</taxon>
    </lineage>
</organism>
<feature type="region of interest" description="Disordered" evidence="1">
    <location>
        <begin position="1"/>
        <end position="22"/>
    </location>
</feature>
<comment type="caution">
    <text evidence="2">The sequence shown here is derived from an EMBL/GenBank/DDBJ whole genome shotgun (WGS) entry which is preliminary data.</text>
</comment>
<protein>
    <recommendedName>
        <fullName evidence="3">RNA-directed DNA polymerase, eukaryota, reverse transcriptase zinc-binding domain protein</fullName>
    </recommendedName>
</protein>